<evidence type="ECO:0000256" key="5">
    <source>
        <dbReference type="SAM" id="Phobius"/>
    </source>
</evidence>
<dbReference type="InterPro" id="IPR017452">
    <property type="entry name" value="GPCR_Rhodpsn_7TM"/>
</dbReference>
<accession>A0A914VJC6</accession>
<reference evidence="8" key="1">
    <citation type="submission" date="2022-11" db="UniProtKB">
        <authorList>
            <consortium name="WormBaseParasite"/>
        </authorList>
    </citation>
    <scope>IDENTIFICATION</scope>
</reference>
<feature type="transmembrane region" description="Helical" evidence="5">
    <location>
        <begin position="172"/>
        <end position="198"/>
    </location>
</feature>
<dbReference type="SUPFAM" id="SSF81321">
    <property type="entry name" value="Family A G protein-coupled receptor-like"/>
    <property type="match status" value="1"/>
</dbReference>
<keyword evidence="7" id="KW-1185">Reference proteome</keyword>
<dbReference type="Proteomes" id="UP000887566">
    <property type="component" value="Unplaced"/>
</dbReference>
<dbReference type="Pfam" id="PF10323">
    <property type="entry name" value="7TM_GPCR_Srv"/>
    <property type="match status" value="1"/>
</dbReference>
<feature type="transmembrane region" description="Helical" evidence="5">
    <location>
        <begin position="254"/>
        <end position="273"/>
    </location>
</feature>
<evidence type="ECO:0000256" key="3">
    <source>
        <dbReference type="ARBA" id="ARBA00022989"/>
    </source>
</evidence>
<evidence type="ECO:0000256" key="2">
    <source>
        <dbReference type="ARBA" id="ARBA00022692"/>
    </source>
</evidence>
<dbReference type="WBParaSite" id="PSAMB.scaffold2060size25660.g16150.t1">
    <property type="protein sequence ID" value="PSAMB.scaffold2060size25660.g16150.t1"/>
    <property type="gene ID" value="PSAMB.scaffold2060size25660.g16150"/>
</dbReference>
<evidence type="ECO:0000313" key="7">
    <source>
        <dbReference type="Proteomes" id="UP000887566"/>
    </source>
</evidence>
<evidence type="ECO:0000256" key="4">
    <source>
        <dbReference type="ARBA" id="ARBA00023136"/>
    </source>
</evidence>
<protein>
    <submittedName>
        <fullName evidence="8">G-protein coupled receptors family 1 profile domain-containing protein</fullName>
    </submittedName>
</protein>
<dbReference type="CDD" id="cd00637">
    <property type="entry name" value="7tm_classA_rhodopsin-like"/>
    <property type="match status" value="1"/>
</dbReference>
<organism evidence="7 8">
    <name type="scientific">Plectus sambesii</name>
    <dbReference type="NCBI Taxonomy" id="2011161"/>
    <lineage>
        <taxon>Eukaryota</taxon>
        <taxon>Metazoa</taxon>
        <taxon>Ecdysozoa</taxon>
        <taxon>Nematoda</taxon>
        <taxon>Chromadorea</taxon>
        <taxon>Plectida</taxon>
        <taxon>Plectina</taxon>
        <taxon>Plectoidea</taxon>
        <taxon>Plectidae</taxon>
        <taxon>Plectus</taxon>
    </lineage>
</organism>
<feature type="transmembrane region" description="Helical" evidence="5">
    <location>
        <begin position="6"/>
        <end position="27"/>
    </location>
</feature>
<evidence type="ECO:0000256" key="1">
    <source>
        <dbReference type="ARBA" id="ARBA00004370"/>
    </source>
</evidence>
<feature type="transmembrane region" description="Helical" evidence="5">
    <location>
        <begin position="219"/>
        <end position="242"/>
    </location>
</feature>
<dbReference type="PROSITE" id="PS50262">
    <property type="entry name" value="G_PROTEIN_RECEP_F1_2"/>
    <property type="match status" value="1"/>
</dbReference>
<feature type="transmembrane region" description="Helical" evidence="5">
    <location>
        <begin position="80"/>
        <end position="105"/>
    </location>
</feature>
<dbReference type="PANTHER" id="PTHR31748:SF1">
    <property type="entry name" value="SERPENTINE RECEPTOR, CLASS V"/>
    <property type="match status" value="1"/>
</dbReference>
<dbReference type="GO" id="GO:0016020">
    <property type="term" value="C:membrane"/>
    <property type="evidence" value="ECO:0007669"/>
    <property type="project" value="UniProtKB-SubCell"/>
</dbReference>
<dbReference type="Gene3D" id="1.20.1070.10">
    <property type="entry name" value="Rhodopsin 7-helix transmembrane proteins"/>
    <property type="match status" value="1"/>
</dbReference>
<keyword evidence="2 5" id="KW-0812">Transmembrane</keyword>
<feature type="domain" description="G-protein coupled receptors family 1 profile" evidence="6">
    <location>
        <begin position="18"/>
        <end position="272"/>
    </location>
</feature>
<evidence type="ECO:0000313" key="8">
    <source>
        <dbReference type="WBParaSite" id="PSAMB.scaffold2060size25660.g16150.t1"/>
    </source>
</evidence>
<dbReference type="AlphaFoldDB" id="A0A914VJC6"/>
<sequence length="313" mass="35269">MYVDGILPDGLCLISIPFYLLLMVACVKFRHQEPFSSSFFVLTFSQGMADLLMIVTLFLLLKPPICYGLFTDVYLSHPLILGQLQAFFSMGICSLQHISLLLIALNRFTAVCIPMRHNKIWKRSTITVVIILQWSIPTLLYAPIFSFDVQFVEIANSSKLGLSYGNQQVLSIYYTIGFVTILTTVIACSVLYALQFLVMWKQRSRSGVISSEARIEFRMAIMGAIIFVISSCYLFFLITSIVAPSILQTAFDLVWLYFLATAIMSSVNPFIIIGMSKKVRTACFGLIYTFYASDRDAPLNSSRIRSSELMNAK</sequence>
<dbReference type="InterPro" id="IPR019426">
    <property type="entry name" value="7TM_GPCR_serpentine_rcpt_Srv"/>
</dbReference>
<feature type="transmembrane region" description="Helical" evidence="5">
    <location>
        <begin position="126"/>
        <end position="152"/>
    </location>
</feature>
<comment type="subcellular location">
    <subcellularLocation>
        <location evidence="1">Membrane</location>
    </subcellularLocation>
</comment>
<feature type="transmembrane region" description="Helical" evidence="5">
    <location>
        <begin position="39"/>
        <end position="60"/>
    </location>
</feature>
<keyword evidence="4 5" id="KW-0472">Membrane</keyword>
<keyword evidence="3 5" id="KW-1133">Transmembrane helix</keyword>
<dbReference type="PANTHER" id="PTHR31748">
    <property type="entry name" value="SERPENTINE RECEPTOR, CLASS V"/>
    <property type="match status" value="1"/>
</dbReference>
<name>A0A914VJC6_9BILA</name>
<proteinExistence type="predicted"/>
<evidence type="ECO:0000259" key="6">
    <source>
        <dbReference type="PROSITE" id="PS50262"/>
    </source>
</evidence>